<dbReference type="EMBL" id="CP034159">
    <property type="protein sequence ID" value="AZI32133.1"/>
    <property type="molecule type" value="Genomic_DNA"/>
</dbReference>
<organism evidence="1 2">
    <name type="scientific">Kaistella carnis</name>
    <dbReference type="NCBI Taxonomy" id="1241979"/>
    <lineage>
        <taxon>Bacteria</taxon>
        <taxon>Pseudomonadati</taxon>
        <taxon>Bacteroidota</taxon>
        <taxon>Flavobacteriia</taxon>
        <taxon>Flavobacteriales</taxon>
        <taxon>Weeksellaceae</taxon>
        <taxon>Chryseobacterium group</taxon>
        <taxon>Kaistella</taxon>
    </lineage>
</organism>
<dbReference type="KEGG" id="ccas:EIB73_02590"/>
<dbReference type="RefSeq" id="WP_125022348.1">
    <property type="nucleotide sequence ID" value="NZ_CP034159.1"/>
</dbReference>
<dbReference type="Proteomes" id="UP000270185">
    <property type="component" value="Chromosome"/>
</dbReference>
<gene>
    <name evidence="1" type="ORF">EIB73_02590</name>
</gene>
<name>A0A3G8XI80_9FLAO</name>
<reference evidence="2" key="1">
    <citation type="submission" date="2018-11" db="EMBL/GenBank/DDBJ databases">
        <title>Proposal to divide the Flavobacteriaceae and reorganize its genera based on Amino Acid Identity values calculated from whole genome sequences.</title>
        <authorList>
            <person name="Nicholson A.C."/>
            <person name="Gulvik C.A."/>
            <person name="Whitney A.M."/>
            <person name="Humrighouse B.W."/>
            <person name="Bell M."/>
            <person name="Holmes B."/>
            <person name="Steigerwalt A.G."/>
            <person name="Villarma A."/>
            <person name="Sheth M."/>
            <person name="Batra D."/>
            <person name="Pryor J."/>
            <person name="Bernardet J.-F."/>
            <person name="Hugo C."/>
            <person name="Kampfer P."/>
            <person name="Newman J.D."/>
            <person name="McQuiston J.R."/>
        </authorList>
    </citation>
    <scope>NUCLEOTIDE SEQUENCE [LARGE SCALE GENOMIC DNA]</scope>
    <source>
        <strain evidence="2">G0081</strain>
    </source>
</reference>
<protein>
    <submittedName>
        <fullName evidence="1">Uncharacterized protein</fullName>
    </submittedName>
</protein>
<proteinExistence type="predicted"/>
<evidence type="ECO:0000313" key="2">
    <source>
        <dbReference type="Proteomes" id="UP000270185"/>
    </source>
</evidence>
<evidence type="ECO:0000313" key="1">
    <source>
        <dbReference type="EMBL" id="AZI32133.1"/>
    </source>
</evidence>
<dbReference type="OrthoDB" id="794403at2"/>
<keyword evidence="2" id="KW-1185">Reference proteome</keyword>
<accession>A0A3G8XI80</accession>
<sequence>MKSYVLTACIALLAFSCEKKSTEIVNTDNSLKDTIVIPETNEPIESSTLQTCYMEAINKDSVFISLDDNLGTITGKLRYKNFEKDSSYGDLMGSQNGDTLKLMYTFESEGSTSEREIYFLKKDGNLLEATGEYKVDGIKSMYANPNALKYDVHVLKQADCNNFEKNFKIK</sequence>
<dbReference type="PROSITE" id="PS51257">
    <property type="entry name" value="PROKAR_LIPOPROTEIN"/>
    <property type="match status" value="1"/>
</dbReference>
<dbReference type="AlphaFoldDB" id="A0A3G8XI80"/>